<dbReference type="SUPFAM" id="SSF47391">
    <property type="entry name" value="Dimerization-anchoring domain of cAMP-dependent PK regulatory subunit"/>
    <property type="match status" value="1"/>
</dbReference>
<evidence type="ECO:0000256" key="2">
    <source>
        <dbReference type="ARBA" id="ARBA00022741"/>
    </source>
</evidence>
<dbReference type="Gene3D" id="1.20.890.10">
    <property type="entry name" value="cAMP-dependent protein kinase regulatory subunit, dimerization-anchoring domain"/>
    <property type="match status" value="1"/>
</dbReference>
<evidence type="ECO:0000256" key="3">
    <source>
        <dbReference type="ARBA" id="ARBA00022777"/>
    </source>
</evidence>
<dbReference type="EMBL" id="JAEFCI010009986">
    <property type="protein sequence ID" value="KAG5457496.1"/>
    <property type="molecule type" value="Genomic_DNA"/>
</dbReference>
<dbReference type="InterPro" id="IPR033690">
    <property type="entry name" value="Adenylat_kinase_CS"/>
</dbReference>
<dbReference type="GO" id="GO:0005524">
    <property type="term" value="F:ATP binding"/>
    <property type="evidence" value="ECO:0007669"/>
    <property type="project" value="InterPro"/>
</dbReference>
<keyword evidence="2" id="KW-0547">Nucleotide-binding</keyword>
<feature type="compositionally biased region" description="Basic residues" evidence="5">
    <location>
        <begin position="336"/>
        <end position="349"/>
    </location>
</feature>
<comment type="caution">
    <text evidence="6">The sequence shown here is derived from an EMBL/GenBank/DDBJ whole genome shotgun (WGS) entry which is preliminary data.</text>
</comment>
<dbReference type="CDD" id="cd22979">
    <property type="entry name" value="DD_AK8"/>
    <property type="match status" value="1"/>
</dbReference>
<organism evidence="6 7">
    <name type="scientific">Olpidium bornovanus</name>
    <dbReference type="NCBI Taxonomy" id="278681"/>
    <lineage>
        <taxon>Eukaryota</taxon>
        <taxon>Fungi</taxon>
        <taxon>Fungi incertae sedis</taxon>
        <taxon>Olpidiomycota</taxon>
        <taxon>Olpidiomycotina</taxon>
        <taxon>Olpidiomycetes</taxon>
        <taxon>Olpidiales</taxon>
        <taxon>Olpidiaceae</taxon>
        <taxon>Olpidium</taxon>
    </lineage>
</organism>
<sequence>MADRFLFESEKDYLGFAEYADRHGLQDIFQHLLRLLLVDRPEDPVKFMIDHVTNPITPAVVVSAPPSSGRDEMCRLLAAKLGAVYVSTGNLLRAAVEKQTSLGNQVKPYMEKNQLVPDAIISGVLFERLKEDDVRQRGWVLDGFPRTREQALAMQRRGALPTHFVRLDIPDAAILEHTSQLRVDPVTGKSYHLRISPPPQGGGIAGRLQQRSYHSRAAVAARLELFRRNSPGVLGCFSHLTRGVSFDAGLFGAEAAAADRVAGILARAEPYGRVAAGPKCYKVCVCGGPGAGKTMIAEVLRRGFFFVWWREGGGEWGTMLLRREAGSGGGSVPGKEKKKKKKKGGKSSD</sequence>
<dbReference type="InterPro" id="IPR000850">
    <property type="entry name" value="Adenylat/UMP-CMP_kin"/>
</dbReference>
<proteinExistence type="inferred from homology"/>
<dbReference type="SUPFAM" id="SSF52540">
    <property type="entry name" value="P-loop containing nucleoside triphosphate hydrolases"/>
    <property type="match status" value="1"/>
</dbReference>
<dbReference type="InterPro" id="IPR027417">
    <property type="entry name" value="P-loop_NTPase"/>
</dbReference>
<dbReference type="OrthoDB" id="439792at2759"/>
<dbReference type="HAMAP" id="MF_00235">
    <property type="entry name" value="Adenylate_kinase_Adk"/>
    <property type="match status" value="1"/>
</dbReference>
<comment type="similarity">
    <text evidence="4">Belongs to the adenylate kinase family.</text>
</comment>
<dbReference type="CDD" id="cd01428">
    <property type="entry name" value="ADK"/>
    <property type="match status" value="1"/>
</dbReference>
<accession>A0A8H7ZQ71</accession>
<keyword evidence="7" id="KW-1185">Reference proteome</keyword>
<dbReference type="Pfam" id="PF00406">
    <property type="entry name" value="ADK"/>
    <property type="match status" value="1"/>
</dbReference>
<feature type="region of interest" description="Disordered" evidence="5">
    <location>
        <begin position="325"/>
        <end position="349"/>
    </location>
</feature>
<gene>
    <name evidence="6" type="ORF">BJ554DRAFT_2467</name>
</gene>
<dbReference type="PANTHER" id="PTHR23359">
    <property type="entry name" value="NUCLEOTIDE KINASE"/>
    <property type="match status" value="1"/>
</dbReference>
<keyword evidence="1 4" id="KW-0808">Transferase</keyword>
<dbReference type="GO" id="GO:0019205">
    <property type="term" value="F:nucleobase-containing compound kinase activity"/>
    <property type="evidence" value="ECO:0007669"/>
    <property type="project" value="InterPro"/>
</dbReference>
<dbReference type="Gene3D" id="3.40.50.300">
    <property type="entry name" value="P-loop containing nucleotide triphosphate hydrolases"/>
    <property type="match status" value="1"/>
</dbReference>
<dbReference type="PRINTS" id="PR00094">
    <property type="entry name" value="ADENYLTKNASE"/>
</dbReference>
<dbReference type="PROSITE" id="PS00113">
    <property type="entry name" value="ADENYLATE_KINASE"/>
    <property type="match status" value="1"/>
</dbReference>
<evidence type="ECO:0000256" key="4">
    <source>
        <dbReference type="RuleBase" id="RU003330"/>
    </source>
</evidence>
<evidence type="ECO:0000256" key="1">
    <source>
        <dbReference type="ARBA" id="ARBA00022679"/>
    </source>
</evidence>
<evidence type="ECO:0000313" key="6">
    <source>
        <dbReference type="EMBL" id="KAG5457496.1"/>
    </source>
</evidence>
<protein>
    <submittedName>
        <fullName evidence="6">Adenylate kinase-domain-containing protein</fullName>
    </submittedName>
</protein>
<evidence type="ECO:0000313" key="7">
    <source>
        <dbReference type="Proteomes" id="UP000673691"/>
    </source>
</evidence>
<dbReference type="AlphaFoldDB" id="A0A8H7ZQ71"/>
<reference evidence="6 7" key="1">
    <citation type="journal article" name="Sci. Rep.">
        <title>Genome-scale phylogenetic analyses confirm Olpidium as the closest living zoosporic fungus to the non-flagellated, terrestrial fungi.</title>
        <authorList>
            <person name="Chang Y."/>
            <person name="Rochon D."/>
            <person name="Sekimoto S."/>
            <person name="Wang Y."/>
            <person name="Chovatia M."/>
            <person name="Sandor L."/>
            <person name="Salamov A."/>
            <person name="Grigoriev I.V."/>
            <person name="Stajich J.E."/>
            <person name="Spatafora J.W."/>
        </authorList>
    </citation>
    <scope>NUCLEOTIDE SEQUENCE [LARGE SCALE GENOMIC DNA]</scope>
    <source>
        <strain evidence="6">S191</strain>
    </source>
</reference>
<dbReference type="Proteomes" id="UP000673691">
    <property type="component" value="Unassembled WGS sequence"/>
</dbReference>
<name>A0A8H7ZQ71_9FUNG</name>
<keyword evidence="3 4" id="KW-0418">Kinase</keyword>
<evidence type="ECO:0000256" key="5">
    <source>
        <dbReference type="SAM" id="MobiDB-lite"/>
    </source>
</evidence>
<dbReference type="GO" id="GO:0006139">
    <property type="term" value="P:nucleobase-containing compound metabolic process"/>
    <property type="evidence" value="ECO:0007669"/>
    <property type="project" value="InterPro"/>
</dbReference>